<dbReference type="InterPro" id="IPR015018">
    <property type="entry name" value="DUF1905"/>
</dbReference>
<dbReference type="Gene3D" id="2.40.30.100">
    <property type="entry name" value="AF2212/PG0164-like"/>
    <property type="match status" value="1"/>
</dbReference>
<evidence type="ECO:0000313" key="1">
    <source>
        <dbReference type="EMBL" id="TWR24687.1"/>
    </source>
</evidence>
<dbReference type="EMBL" id="VOEI01000006">
    <property type="protein sequence ID" value="TWR24687.1"/>
    <property type="molecule type" value="Genomic_DNA"/>
</dbReference>
<reference evidence="1 2" key="1">
    <citation type="submission" date="2019-07" db="EMBL/GenBank/DDBJ databases">
        <authorList>
            <person name="Kim J."/>
        </authorList>
    </citation>
    <scope>NUCLEOTIDE SEQUENCE [LARGE SCALE GENOMIC DNA]</scope>
    <source>
        <strain evidence="1 2">MJ1a</strain>
    </source>
</reference>
<dbReference type="SUPFAM" id="SSF141694">
    <property type="entry name" value="AF2212/PG0164-like"/>
    <property type="match status" value="1"/>
</dbReference>
<dbReference type="Proteomes" id="UP000318010">
    <property type="component" value="Unassembled WGS sequence"/>
</dbReference>
<sequence length="171" mass="19680">MIDYTTVIQQYGENGDKTGWTFVIIPSHIAQEILPGNKRAMRVRGYLDEYPVSGMSMLPAGKGNFILALKAEVRKAIRKERGAMLRLRLEHDKDFKLEMPAELQECFEFEPPEALAYFDSLSKSHQGYFFKWINDAKTELTRANRIAATISAANRRMDYGAMLRELKKLRD</sequence>
<keyword evidence="2" id="KW-1185">Reference proteome</keyword>
<evidence type="ECO:0000313" key="2">
    <source>
        <dbReference type="Proteomes" id="UP000318010"/>
    </source>
</evidence>
<dbReference type="AlphaFoldDB" id="A0A563TZA1"/>
<gene>
    <name evidence="1" type="ORF">FPZ42_15250</name>
</gene>
<accession>A0A563TZA1</accession>
<comment type="caution">
    <text evidence="1">The sequence shown here is derived from an EMBL/GenBank/DDBJ whole genome shotgun (WGS) entry which is preliminary data.</text>
</comment>
<protein>
    <submittedName>
        <fullName evidence="1">DUF1905 domain-containing protein</fullName>
    </submittedName>
</protein>
<organism evidence="1 2">
    <name type="scientific">Mucilaginibacter achroorhodeus</name>
    <dbReference type="NCBI Taxonomy" id="2599294"/>
    <lineage>
        <taxon>Bacteria</taxon>
        <taxon>Pseudomonadati</taxon>
        <taxon>Bacteroidota</taxon>
        <taxon>Sphingobacteriia</taxon>
        <taxon>Sphingobacteriales</taxon>
        <taxon>Sphingobacteriaceae</taxon>
        <taxon>Mucilaginibacter</taxon>
    </lineage>
</organism>
<dbReference type="InterPro" id="IPR037079">
    <property type="entry name" value="AF2212/PG0164-like_sf"/>
</dbReference>
<dbReference type="OrthoDB" id="680797at2"/>
<proteinExistence type="predicted"/>
<dbReference type="Pfam" id="PF08922">
    <property type="entry name" value="DUF1905"/>
    <property type="match status" value="1"/>
</dbReference>
<dbReference type="Pfam" id="PF13376">
    <property type="entry name" value="OmdA"/>
    <property type="match status" value="1"/>
</dbReference>
<name>A0A563TZA1_9SPHI</name>